<keyword evidence="5 6" id="KW-0408">Iron</keyword>
<accession>A0AAW5N8D6</accession>
<feature type="domain" description="Calcineurin-like phosphoesterase" evidence="8">
    <location>
        <begin position="32"/>
        <end position="241"/>
    </location>
</feature>
<dbReference type="EMBL" id="JANRHJ010000005">
    <property type="protein sequence ID" value="MCR8873465.1"/>
    <property type="molecule type" value="Genomic_DNA"/>
</dbReference>
<dbReference type="PIRSF" id="PIRSF000898">
    <property type="entry name" value="Acid_Ptase_5"/>
    <property type="match status" value="1"/>
</dbReference>
<dbReference type="AlphaFoldDB" id="A0AAW5N8D6"/>
<evidence type="ECO:0000256" key="6">
    <source>
        <dbReference type="PIRSR" id="PIRSR000898-1"/>
    </source>
</evidence>
<evidence type="ECO:0000256" key="3">
    <source>
        <dbReference type="ARBA" id="ARBA00022729"/>
    </source>
</evidence>
<keyword evidence="10" id="KW-1185">Reference proteome</keyword>
<dbReference type="PANTHER" id="PTHR10161:SF14">
    <property type="entry name" value="TARTRATE-RESISTANT ACID PHOSPHATASE TYPE 5"/>
    <property type="match status" value="1"/>
</dbReference>
<dbReference type="Gene3D" id="3.60.21.10">
    <property type="match status" value="1"/>
</dbReference>
<organism evidence="9 10">
    <name type="scientific">Phocaeicola barnesiae</name>
    <dbReference type="NCBI Taxonomy" id="376804"/>
    <lineage>
        <taxon>Bacteria</taxon>
        <taxon>Pseudomonadati</taxon>
        <taxon>Bacteroidota</taxon>
        <taxon>Bacteroidia</taxon>
        <taxon>Bacteroidales</taxon>
        <taxon>Bacteroidaceae</taxon>
        <taxon>Phocaeicola</taxon>
    </lineage>
</organism>
<dbReference type="InterPro" id="IPR024927">
    <property type="entry name" value="Acid_PPase"/>
</dbReference>
<dbReference type="RefSeq" id="WP_025892429.1">
    <property type="nucleotide sequence ID" value="NZ_DEQE01000006.1"/>
</dbReference>
<dbReference type="Pfam" id="PF00149">
    <property type="entry name" value="Metallophos"/>
    <property type="match status" value="1"/>
</dbReference>
<feature type="binding site" evidence="6">
    <location>
        <position position="71"/>
    </location>
    <ligand>
        <name>Fe cation</name>
        <dbReference type="ChEBI" id="CHEBI:24875"/>
        <label>1</label>
    </ligand>
</feature>
<protein>
    <recommendedName>
        <fullName evidence="2 5">acid phosphatase</fullName>
        <ecNumber evidence="2 5">3.1.3.2</ecNumber>
    </recommendedName>
</protein>
<keyword evidence="4 5" id="KW-0378">Hydrolase</keyword>
<feature type="signal peptide" evidence="7">
    <location>
        <begin position="1"/>
        <end position="19"/>
    </location>
</feature>
<comment type="cofactor">
    <cofactor evidence="6">
        <name>Fe cation</name>
        <dbReference type="ChEBI" id="CHEBI:24875"/>
    </cofactor>
    <text evidence="6">Binds 2 iron ions per subunit.</text>
</comment>
<dbReference type="GO" id="GO:0046872">
    <property type="term" value="F:metal ion binding"/>
    <property type="evidence" value="ECO:0007669"/>
    <property type="project" value="UniProtKB-KW"/>
</dbReference>
<dbReference type="SUPFAM" id="SSF56300">
    <property type="entry name" value="Metallo-dependent phosphatases"/>
    <property type="match status" value="1"/>
</dbReference>
<dbReference type="Proteomes" id="UP001204579">
    <property type="component" value="Unassembled WGS sequence"/>
</dbReference>
<keyword evidence="3 7" id="KW-0732">Signal</keyword>
<feature type="binding site" evidence="6">
    <location>
        <position position="71"/>
    </location>
    <ligand>
        <name>Fe cation</name>
        <dbReference type="ChEBI" id="CHEBI:24875"/>
        <label>2</label>
    </ligand>
</feature>
<feature type="binding site" evidence="6">
    <location>
        <position position="240"/>
    </location>
    <ligand>
        <name>Fe cation</name>
        <dbReference type="ChEBI" id="CHEBI:24875"/>
        <label>1</label>
    </ligand>
</feature>
<gene>
    <name evidence="9" type="ORF">NW209_05440</name>
</gene>
<dbReference type="GO" id="GO:0003993">
    <property type="term" value="F:acid phosphatase activity"/>
    <property type="evidence" value="ECO:0007669"/>
    <property type="project" value="UniProtKB-UniRule"/>
</dbReference>
<feature type="chain" id="PRO_5043464842" description="acid phosphatase" evidence="7">
    <location>
        <begin position="20"/>
        <end position="310"/>
    </location>
</feature>
<feature type="binding site" evidence="6">
    <location>
        <position position="38"/>
    </location>
    <ligand>
        <name>Fe cation</name>
        <dbReference type="ChEBI" id="CHEBI:24875"/>
        <label>1</label>
    </ligand>
</feature>
<evidence type="ECO:0000256" key="2">
    <source>
        <dbReference type="ARBA" id="ARBA00012646"/>
    </source>
</evidence>
<proteinExistence type="predicted"/>
<evidence type="ECO:0000256" key="7">
    <source>
        <dbReference type="SAM" id="SignalP"/>
    </source>
</evidence>
<feature type="binding site" evidence="6">
    <location>
        <position position="200"/>
    </location>
    <ligand>
        <name>Fe cation</name>
        <dbReference type="ChEBI" id="CHEBI:24875"/>
        <label>2</label>
    </ligand>
</feature>
<name>A0AAW5N8D6_9BACT</name>
<dbReference type="InterPro" id="IPR051558">
    <property type="entry name" value="Metallophosphoesterase_PAP"/>
</dbReference>
<dbReference type="EC" id="3.1.3.2" evidence="2 5"/>
<evidence type="ECO:0000313" key="9">
    <source>
        <dbReference type="EMBL" id="MCR8873465.1"/>
    </source>
</evidence>
<evidence type="ECO:0000256" key="5">
    <source>
        <dbReference type="PIRNR" id="PIRNR000898"/>
    </source>
</evidence>
<evidence type="ECO:0000256" key="1">
    <source>
        <dbReference type="ARBA" id="ARBA00000032"/>
    </source>
</evidence>
<feature type="binding site" evidence="6">
    <location>
        <position position="238"/>
    </location>
    <ligand>
        <name>Fe cation</name>
        <dbReference type="ChEBI" id="CHEBI:24875"/>
        <label>2</label>
    </ligand>
</feature>
<dbReference type="InterPro" id="IPR029052">
    <property type="entry name" value="Metallo-depent_PP-like"/>
</dbReference>
<keyword evidence="6" id="KW-0479">Metal-binding</keyword>
<comment type="caution">
    <text evidence="9">The sequence shown here is derived from an EMBL/GenBank/DDBJ whole genome shotgun (WGS) entry which is preliminary data.</text>
</comment>
<sequence>MRKVVMTLCLVGVSMVAFAQPEVWKTLEKPLNFLLANDLGRNGYYDQKPIAELMGNLAEEVGIECVVAAGDVHHFEGVRSVNDPLWMTNYELIYKHPELMLPWYAILGNHEYRGNTQAPIDYTQVSARWNMPDRYYTKVVENDGVTVRLVMIDTSPLMDKYREDTEKYPDACKQDINKQLAWMDSVLTSAKEDWVLVVGHHPIYAETSKEDSERLDLQKRVDTILRKHANVDMYLCGHIHNFQHIRVPGSHLDYVVNTSGSLSRKVKPIEGTQFCSSETGFSLITADKQVLNLHLINKDGKVLYTVKRTK</sequence>
<reference evidence="9 10" key="1">
    <citation type="submission" date="2022-08" db="EMBL/GenBank/DDBJ databases">
        <authorList>
            <person name="Zeman M."/>
            <person name="Kubasova T."/>
        </authorList>
    </citation>
    <scope>NUCLEOTIDE SEQUENCE [LARGE SCALE GENOMIC DNA]</scope>
    <source>
        <strain evidence="9 10">ET62</strain>
    </source>
</reference>
<evidence type="ECO:0000259" key="8">
    <source>
        <dbReference type="Pfam" id="PF00149"/>
    </source>
</evidence>
<dbReference type="InterPro" id="IPR004843">
    <property type="entry name" value="Calcineurin-like_PHP"/>
</dbReference>
<evidence type="ECO:0000313" key="10">
    <source>
        <dbReference type="Proteomes" id="UP001204579"/>
    </source>
</evidence>
<dbReference type="PANTHER" id="PTHR10161">
    <property type="entry name" value="TARTRATE-RESISTANT ACID PHOSPHATASE TYPE 5"/>
    <property type="match status" value="1"/>
</dbReference>
<feature type="binding site" evidence="6">
    <location>
        <position position="109"/>
    </location>
    <ligand>
        <name>Fe cation</name>
        <dbReference type="ChEBI" id="CHEBI:24875"/>
        <label>2</label>
    </ligand>
</feature>
<comment type="catalytic activity">
    <reaction evidence="1 5">
        <text>a phosphate monoester + H2O = an alcohol + phosphate</text>
        <dbReference type="Rhea" id="RHEA:15017"/>
        <dbReference type="ChEBI" id="CHEBI:15377"/>
        <dbReference type="ChEBI" id="CHEBI:30879"/>
        <dbReference type="ChEBI" id="CHEBI:43474"/>
        <dbReference type="ChEBI" id="CHEBI:67140"/>
        <dbReference type="EC" id="3.1.3.2"/>
    </reaction>
</comment>
<evidence type="ECO:0000256" key="4">
    <source>
        <dbReference type="ARBA" id="ARBA00022801"/>
    </source>
</evidence>